<keyword evidence="3" id="KW-0949">S-adenosyl-L-methionine</keyword>
<dbReference type="AlphaFoldDB" id="A0A381ZKF1"/>
<evidence type="ECO:0000313" key="5">
    <source>
        <dbReference type="EMBL" id="SVA89451.1"/>
    </source>
</evidence>
<proteinExistence type="predicted"/>
<dbReference type="InterPro" id="IPR029063">
    <property type="entry name" value="SAM-dependent_MTases_sf"/>
</dbReference>
<name>A0A381ZKF1_9ZZZZ</name>
<protein>
    <recommendedName>
        <fullName evidence="6">Ribosomal RNA adenine methylase transferase N-terminal domain-containing protein</fullName>
    </recommendedName>
</protein>
<dbReference type="Gene3D" id="3.40.50.150">
    <property type="entry name" value="Vaccinia Virus protein VP39"/>
    <property type="match status" value="1"/>
</dbReference>
<accession>A0A381ZKF1</accession>
<keyword evidence="4" id="KW-0694">RNA-binding</keyword>
<keyword evidence="2" id="KW-0808">Transferase</keyword>
<dbReference type="GO" id="GO:0032259">
    <property type="term" value="P:methylation"/>
    <property type="evidence" value="ECO:0007669"/>
    <property type="project" value="UniProtKB-KW"/>
</dbReference>
<evidence type="ECO:0000256" key="3">
    <source>
        <dbReference type="ARBA" id="ARBA00022691"/>
    </source>
</evidence>
<evidence type="ECO:0000256" key="1">
    <source>
        <dbReference type="ARBA" id="ARBA00022603"/>
    </source>
</evidence>
<gene>
    <name evidence="5" type="ORF">METZ01_LOCUS142305</name>
</gene>
<dbReference type="EMBL" id="UINC01021590">
    <property type="protein sequence ID" value="SVA89451.1"/>
    <property type="molecule type" value="Genomic_DNA"/>
</dbReference>
<keyword evidence="1" id="KW-0489">Methyltransferase</keyword>
<reference evidence="5" key="1">
    <citation type="submission" date="2018-05" db="EMBL/GenBank/DDBJ databases">
        <authorList>
            <person name="Lanie J.A."/>
            <person name="Ng W.-L."/>
            <person name="Kazmierczak K.M."/>
            <person name="Andrzejewski T.M."/>
            <person name="Davidsen T.M."/>
            <person name="Wayne K.J."/>
            <person name="Tettelin H."/>
            <person name="Glass J.I."/>
            <person name="Rusch D."/>
            <person name="Podicherti R."/>
            <person name="Tsui H.-C.T."/>
            <person name="Winkler M.E."/>
        </authorList>
    </citation>
    <scope>NUCLEOTIDE SEQUENCE</scope>
</reference>
<dbReference type="InterPro" id="IPR001737">
    <property type="entry name" value="KsgA/Erm"/>
</dbReference>
<feature type="non-terminal residue" evidence="5">
    <location>
        <position position="37"/>
    </location>
</feature>
<organism evidence="5">
    <name type="scientific">marine metagenome</name>
    <dbReference type="NCBI Taxonomy" id="408172"/>
    <lineage>
        <taxon>unclassified sequences</taxon>
        <taxon>metagenomes</taxon>
        <taxon>ecological metagenomes</taxon>
    </lineage>
</organism>
<evidence type="ECO:0000256" key="4">
    <source>
        <dbReference type="ARBA" id="ARBA00022884"/>
    </source>
</evidence>
<dbReference type="GO" id="GO:0008168">
    <property type="term" value="F:methyltransferase activity"/>
    <property type="evidence" value="ECO:0007669"/>
    <property type="project" value="UniProtKB-KW"/>
</dbReference>
<dbReference type="Pfam" id="PF00398">
    <property type="entry name" value="RrnaAD"/>
    <property type="match status" value="1"/>
</dbReference>
<evidence type="ECO:0008006" key="6">
    <source>
        <dbReference type="Google" id="ProtNLM"/>
    </source>
</evidence>
<sequence length="37" mass="4468">MSNHQPAQKKFGQHFLYDQRVIRRILSTADLRKNDRV</sequence>
<dbReference type="GO" id="GO:0003723">
    <property type="term" value="F:RNA binding"/>
    <property type="evidence" value="ECO:0007669"/>
    <property type="project" value="UniProtKB-KW"/>
</dbReference>
<dbReference type="SUPFAM" id="SSF53335">
    <property type="entry name" value="S-adenosyl-L-methionine-dependent methyltransferases"/>
    <property type="match status" value="1"/>
</dbReference>
<evidence type="ECO:0000256" key="2">
    <source>
        <dbReference type="ARBA" id="ARBA00022679"/>
    </source>
</evidence>